<evidence type="ECO:0000313" key="1">
    <source>
        <dbReference type="EMBL" id="GAA5495122.1"/>
    </source>
</evidence>
<dbReference type="Proteomes" id="UP001424741">
    <property type="component" value="Unassembled WGS sequence"/>
</dbReference>
<keyword evidence="2" id="KW-1185">Reference proteome</keyword>
<evidence type="ECO:0000313" key="2">
    <source>
        <dbReference type="Proteomes" id="UP001424741"/>
    </source>
</evidence>
<dbReference type="RefSeq" id="WP_346187965.1">
    <property type="nucleotide sequence ID" value="NZ_BAABRL010000003.1"/>
</dbReference>
<organism evidence="1 2">
    <name type="scientific">Rubritalea halochordaticola</name>
    <dbReference type="NCBI Taxonomy" id="714537"/>
    <lineage>
        <taxon>Bacteria</taxon>
        <taxon>Pseudomonadati</taxon>
        <taxon>Verrucomicrobiota</taxon>
        <taxon>Verrucomicrobiia</taxon>
        <taxon>Verrucomicrobiales</taxon>
        <taxon>Rubritaleaceae</taxon>
        <taxon>Rubritalea</taxon>
    </lineage>
</organism>
<comment type="caution">
    <text evidence="1">The sequence shown here is derived from an EMBL/GenBank/DDBJ whole genome shotgun (WGS) entry which is preliminary data.</text>
</comment>
<sequence length="189" mass="21518">MSWLCTSAEHIEKLRETLHAEVVQYPSGSSLRVTTTPDNKLFIFESREMDWTFHRPEIRALLSTGCEIMFCTLEDHVMASECALWRNGEEVWHVQHNNELSVYHLDARGDIPPRYLAIKQDHMDTQCAEGGERGQTDHMLTVPIQLAAELTGFDGGSQLPEGRHLSWQCHSPKSPSLIPRIVHKISSMI</sequence>
<proteinExistence type="predicted"/>
<accession>A0ABP9V1E3</accession>
<gene>
    <name evidence="1" type="ORF">Rhal01_01294</name>
</gene>
<reference evidence="1 2" key="1">
    <citation type="submission" date="2024-02" db="EMBL/GenBank/DDBJ databases">
        <title>Rubritalea halochordaticola NBRC 107102.</title>
        <authorList>
            <person name="Ichikawa N."/>
            <person name="Katano-Makiyama Y."/>
            <person name="Hidaka K."/>
        </authorList>
    </citation>
    <scope>NUCLEOTIDE SEQUENCE [LARGE SCALE GENOMIC DNA]</scope>
    <source>
        <strain evidence="1 2">NBRC 107102</strain>
    </source>
</reference>
<protein>
    <submittedName>
        <fullName evidence="1">Uncharacterized protein</fullName>
    </submittedName>
</protein>
<dbReference type="EMBL" id="BAABRL010000003">
    <property type="protein sequence ID" value="GAA5495122.1"/>
    <property type="molecule type" value="Genomic_DNA"/>
</dbReference>
<name>A0ABP9V1E3_9BACT</name>